<evidence type="ECO:0000256" key="1">
    <source>
        <dbReference type="SAM" id="MobiDB-lite"/>
    </source>
</evidence>
<feature type="region of interest" description="Disordered" evidence="1">
    <location>
        <begin position="31"/>
        <end position="96"/>
    </location>
</feature>
<evidence type="ECO:0000313" key="3">
    <source>
        <dbReference type="EMBL" id="RYR16251.1"/>
    </source>
</evidence>
<evidence type="ECO:0000313" key="4">
    <source>
        <dbReference type="Proteomes" id="UP000289738"/>
    </source>
</evidence>
<sequence length="96" mass="10510">MGHSCLLLLLLSSLLFVGHGFGRVGLMETHEHTHSTHSTQEYGTPMMASFEVEDYADPQPNTNPKNGYLYSPPPPSPGSPAPTPTTQEDDQDQEQD</sequence>
<feature type="signal peptide" evidence="2">
    <location>
        <begin position="1"/>
        <end position="20"/>
    </location>
</feature>
<proteinExistence type="predicted"/>
<evidence type="ECO:0000256" key="2">
    <source>
        <dbReference type="SAM" id="SignalP"/>
    </source>
</evidence>
<dbReference type="Proteomes" id="UP000289738">
    <property type="component" value="Chromosome B04"/>
</dbReference>
<name>A0A444ZPX5_ARAHY</name>
<gene>
    <name evidence="3" type="ORF">Ahy_B04g073244</name>
</gene>
<keyword evidence="4" id="KW-1185">Reference proteome</keyword>
<dbReference type="PANTHER" id="PTHR37908">
    <property type="entry name" value="TRANSMEMBRANE PROTEIN"/>
    <property type="match status" value="1"/>
</dbReference>
<feature type="compositionally biased region" description="Acidic residues" evidence="1">
    <location>
        <begin position="87"/>
        <end position="96"/>
    </location>
</feature>
<keyword evidence="2" id="KW-0732">Signal</keyword>
<dbReference type="EMBL" id="SDMP01000014">
    <property type="protein sequence ID" value="RYR16251.1"/>
    <property type="molecule type" value="Genomic_DNA"/>
</dbReference>
<feature type="compositionally biased region" description="Pro residues" evidence="1">
    <location>
        <begin position="71"/>
        <end position="83"/>
    </location>
</feature>
<feature type="chain" id="PRO_5019505364" evidence="2">
    <location>
        <begin position="21"/>
        <end position="96"/>
    </location>
</feature>
<organism evidence="3 4">
    <name type="scientific">Arachis hypogaea</name>
    <name type="common">Peanut</name>
    <dbReference type="NCBI Taxonomy" id="3818"/>
    <lineage>
        <taxon>Eukaryota</taxon>
        <taxon>Viridiplantae</taxon>
        <taxon>Streptophyta</taxon>
        <taxon>Embryophyta</taxon>
        <taxon>Tracheophyta</taxon>
        <taxon>Spermatophyta</taxon>
        <taxon>Magnoliopsida</taxon>
        <taxon>eudicotyledons</taxon>
        <taxon>Gunneridae</taxon>
        <taxon>Pentapetalae</taxon>
        <taxon>rosids</taxon>
        <taxon>fabids</taxon>
        <taxon>Fabales</taxon>
        <taxon>Fabaceae</taxon>
        <taxon>Papilionoideae</taxon>
        <taxon>50 kb inversion clade</taxon>
        <taxon>dalbergioids sensu lato</taxon>
        <taxon>Dalbergieae</taxon>
        <taxon>Pterocarpus clade</taxon>
        <taxon>Arachis</taxon>
    </lineage>
</organism>
<dbReference type="PANTHER" id="PTHR37908:SF4">
    <property type="entry name" value="PROTEIN, PUTATIVE-RELATED"/>
    <property type="match status" value="1"/>
</dbReference>
<reference evidence="3 4" key="1">
    <citation type="submission" date="2019-01" db="EMBL/GenBank/DDBJ databases">
        <title>Sequencing of cultivated peanut Arachis hypogaea provides insights into genome evolution and oil improvement.</title>
        <authorList>
            <person name="Chen X."/>
        </authorList>
    </citation>
    <scope>NUCLEOTIDE SEQUENCE [LARGE SCALE GENOMIC DNA]</scope>
    <source>
        <strain evidence="4">cv. Fuhuasheng</strain>
        <tissue evidence="3">Leaves</tissue>
    </source>
</reference>
<accession>A0A444ZPX5</accession>
<comment type="caution">
    <text evidence="3">The sequence shown here is derived from an EMBL/GenBank/DDBJ whole genome shotgun (WGS) entry which is preliminary data.</text>
</comment>
<dbReference type="AlphaFoldDB" id="A0A444ZPX5"/>
<protein>
    <submittedName>
        <fullName evidence="3">Uncharacterized protein</fullName>
    </submittedName>
</protein>